<evidence type="ECO:0000313" key="4">
    <source>
        <dbReference type="EMBL" id="MEW9808344.1"/>
    </source>
</evidence>
<keyword evidence="1" id="KW-0808">Transferase</keyword>
<keyword evidence="2 4" id="KW-0418">Kinase</keyword>
<feature type="domain" description="Carbohydrate kinase PfkB" evidence="3">
    <location>
        <begin position="5"/>
        <end position="292"/>
    </location>
</feature>
<accession>A0ABV3R4T0</accession>
<dbReference type="Pfam" id="PF00294">
    <property type="entry name" value="PfkB"/>
    <property type="match status" value="1"/>
</dbReference>
<dbReference type="EMBL" id="JBFOCI010000007">
    <property type="protein sequence ID" value="MEW9808344.1"/>
    <property type="molecule type" value="Genomic_DNA"/>
</dbReference>
<proteinExistence type="predicted"/>
<organism evidence="4 5">
    <name type="scientific">Mesorhizobium marinum</name>
    <dbReference type="NCBI Taxonomy" id="3228790"/>
    <lineage>
        <taxon>Bacteria</taxon>
        <taxon>Pseudomonadati</taxon>
        <taxon>Pseudomonadota</taxon>
        <taxon>Alphaproteobacteria</taxon>
        <taxon>Hyphomicrobiales</taxon>
        <taxon>Phyllobacteriaceae</taxon>
        <taxon>Mesorhizobium</taxon>
    </lineage>
</organism>
<gene>
    <name evidence="4" type="ORF">ABUE31_20325</name>
</gene>
<dbReference type="InterPro" id="IPR011611">
    <property type="entry name" value="PfkB_dom"/>
</dbReference>
<dbReference type="RefSeq" id="WP_367725562.1">
    <property type="nucleotide sequence ID" value="NZ_JBFOCI010000007.1"/>
</dbReference>
<evidence type="ECO:0000259" key="3">
    <source>
        <dbReference type="Pfam" id="PF00294"/>
    </source>
</evidence>
<evidence type="ECO:0000256" key="1">
    <source>
        <dbReference type="ARBA" id="ARBA00022679"/>
    </source>
</evidence>
<protein>
    <submittedName>
        <fullName evidence="4">Carbohydrate kinase family protein</fullName>
    </submittedName>
</protein>
<dbReference type="SUPFAM" id="SSF53613">
    <property type="entry name" value="Ribokinase-like"/>
    <property type="match status" value="1"/>
</dbReference>
<dbReference type="CDD" id="cd01941">
    <property type="entry name" value="YeiC_kinase_like"/>
    <property type="match status" value="1"/>
</dbReference>
<dbReference type="PANTHER" id="PTHR10584">
    <property type="entry name" value="SUGAR KINASE"/>
    <property type="match status" value="1"/>
</dbReference>
<sequence>MASPKIVAVGGAHIDRRGQMTDAFVPGASIPGTMREEVGGGAFNALRTAVRRGALGAMMSVRGGDSTGDAVAEAMAQAGIADLSAIFLDRATPSYTALLDRDGDVVAALADMQLYEAAFPKQLRRAKVREALAEADAVLCDANIPAAGLERLAALSADRPVFAIAISPAKVKRMSGILPALACLFMNRREAAALAGTAQDDPVETIVGRLRALGLARGVITQGDRPVVGFDAFHMFSVTPPTPRRIADVTGAGDALAGTMTVALLDGASYDAALREGMAASMLAVECPSSTPALSQVDFAEALALVPAPVKVQ</sequence>
<evidence type="ECO:0000256" key="2">
    <source>
        <dbReference type="ARBA" id="ARBA00022777"/>
    </source>
</evidence>
<comment type="caution">
    <text evidence="4">The sequence shown here is derived from an EMBL/GenBank/DDBJ whole genome shotgun (WGS) entry which is preliminary data.</text>
</comment>
<dbReference type="PANTHER" id="PTHR10584:SF166">
    <property type="entry name" value="RIBOKINASE"/>
    <property type="match status" value="1"/>
</dbReference>
<dbReference type="Gene3D" id="3.40.1190.20">
    <property type="match status" value="1"/>
</dbReference>
<dbReference type="GO" id="GO:0016301">
    <property type="term" value="F:kinase activity"/>
    <property type="evidence" value="ECO:0007669"/>
    <property type="project" value="UniProtKB-KW"/>
</dbReference>
<dbReference type="InterPro" id="IPR029056">
    <property type="entry name" value="Ribokinase-like"/>
</dbReference>
<name>A0ABV3R4T0_9HYPH</name>
<dbReference type="Proteomes" id="UP001556196">
    <property type="component" value="Unassembled WGS sequence"/>
</dbReference>
<keyword evidence="5" id="KW-1185">Reference proteome</keyword>
<evidence type="ECO:0000313" key="5">
    <source>
        <dbReference type="Proteomes" id="UP001556196"/>
    </source>
</evidence>
<reference evidence="4 5" key="1">
    <citation type="submission" date="2024-06" db="EMBL/GenBank/DDBJ databases">
        <authorList>
            <person name="Tuo L."/>
        </authorList>
    </citation>
    <scope>NUCLEOTIDE SEQUENCE [LARGE SCALE GENOMIC DNA]</scope>
    <source>
        <strain evidence="4 5">ZMM04-5</strain>
    </source>
</reference>